<evidence type="ECO:0000256" key="1">
    <source>
        <dbReference type="ARBA" id="ARBA00023015"/>
    </source>
</evidence>
<dbReference type="AlphaFoldDB" id="A0A220RZI4"/>
<dbReference type="SUPFAM" id="SSF51215">
    <property type="entry name" value="Regulatory protein AraC"/>
    <property type="match status" value="1"/>
</dbReference>
<protein>
    <recommendedName>
        <fullName evidence="4">HTH araC/xylS-type domain-containing protein</fullName>
    </recommendedName>
</protein>
<dbReference type="RefSeq" id="WP_089035363.1">
    <property type="nucleotide sequence ID" value="NZ_CP022278.1"/>
</dbReference>
<dbReference type="InterPro" id="IPR037923">
    <property type="entry name" value="HTH-like"/>
</dbReference>
<dbReference type="EMBL" id="CP022278">
    <property type="protein sequence ID" value="ASK26641.1"/>
    <property type="molecule type" value="Genomic_DNA"/>
</dbReference>
<feature type="domain" description="HTH araC/xylS-type" evidence="4">
    <location>
        <begin position="185"/>
        <end position="283"/>
    </location>
</feature>
<evidence type="ECO:0000313" key="6">
    <source>
        <dbReference type="Proteomes" id="UP000198238"/>
    </source>
</evidence>
<reference evidence="5 6" key="1">
    <citation type="submission" date="2017-06" db="EMBL/GenBank/DDBJ databases">
        <title>Neisseria chenwenguii sp. nov., isolated from the intestinal contents of Tibetan Plateau Pika in Yushu, Qinghai Province, China.</title>
        <authorList>
            <person name="Zhang G."/>
        </authorList>
    </citation>
    <scope>NUCLEOTIDE SEQUENCE [LARGE SCALE GENOMIC DNA]</scope>
    <source>
        <strain evidence="5 6">10023</strain>
    </source>
</reference>
<dbReference type="Pfam" id="PF12833">
    <property type="entry name" value="HTH_18"/>
    <property type="match status" value="1"/>
</dbReference>
<dbReference type="SUPFAM" id="SSF46689">
    <property type="entry name" value="Homeodomain-like"/>
    <property type="match status" value="2"/>
</dbReference>
<evidence type="ECO:0000256" key="2">
    <source>
        <dbReference type="ARBA" id="ARBA00023125"/>
    </source>
</evidence>
<gene>
    <name evidence="5" type="ORF">BG910_01790</name>
</gene>
<dbReference type="Proteomes" id="UP000198238">
    <property type="component" value="Chromosome"/>
</dbReference>
<dbReference type="GO" id="GO:0043565">
    <property type="term" value="F:sequence-specific DNA binding"/>
    <property type="evidence" value="ECO:0007669"/>
    <property type="project" value="InterPro"/>
</dbReference>
<dbReference type="InterPro" id="IPR014710">
    <property type="entry name" value="RmlC-like_jellyroll"/>
</dbReference>
<dbReference type="SMART" id="SM00342">
    <property type="entry name" value="HTH_ARAC"/>
    <property type="match status" value="1"/>
</dbReference>
<sequence length="288" mass="32137">MTPNTLNTLLRHAGQHDKLKPSAIEHISINVAKPPILVDTLAEHTLLAFILSGEQEIFLGEQCYTVQAGDVLFVPFNMPIKVQFKLDKRPQFVSLNLALDEKWLGEIIQKIQTINHHASSSGVAVTKMTDPVQNCLARLIDQLDDPNLALAELYKQELMVHLLSTPLGASLTAFVSQDSHLHKIKKASDHLYAHFADKITVAQLADLSGMGESSFYHHFKAVTGFSPLQYQKQLRLNHANFLILTEKRSVSETAFAVGYESLSQFSREYKRAFGVSPRDDVDKNTAFG</sequence>
<dbReference type="GO" id="GO:0003700">
    <property type="term" value="F:DNA-binding transcription factor activity"/>
    <property type="evidence" value="ECO:0007669"/>
    <property type="project" value="InterPro"/>
</dbReference>
<dbReference type="Pfam" id="PF06719">
    <property type="entry name" value="AraC_N"/>
    <property type="match status" value="1"/>
</dbReference>
<keyword evidence="6" id="KW-1185">Reference proteome</keyword>
<dbReference type="Gene3D" id="1.10.10.60">
    <property type="entry name" value="Homeodomain-like"/>
    <property type="match status" value="2"/>
</dbReference>
<keyword evidence="2" id="KW-0238">DNA-binding</keyword>
<evidence type="ECO:0000259" key="4">
    <source>
        <dbReference type="PROSITE" id="PS01124"/>
    </source>
</evidence>
<dbReference type="KEGG" id="nei:BG910_01790"/>
<dbReference type="PROSITE" id="PS01124">
    <property type="entry name" value="HTH_ARAC_FAMILY_2"/>
    <property type="match status" value="1"/>
</dbReference>
<accession>A0A220RZI4</accession>
<dbReference type="InterPro" id="IPR018060">
    <property type="entry name" value="HTH_AraC"/>
</dbReference>
<dbReference type="InterPro" id="IPR009594">
    <property type="entry name" value="Tscrpt_reg_HTH_AraC_N"/>
</dbReference>
<keyword evidence="3" id="KW-0804">Transcription</keyword>
<name>A0A220RZI4_9NEIS</name>
<dbReference type="PANTHER" id="PTHR43436:SF1">
    <property type="entry name" value="TRANSCRIPTIONAL REGULATORY PROTEIN"/>
    <property type="match status" value="1"/>
</dbReference>
<dbReference type="InterPro" id="IPR009057">
    <property type="entry name" value="Homeodomain-like_sf"/>
</dbReference>
<evidence type="ECO:0000313" key="5">
    <source>
        <dbReference type="EMBL" id="ASK26641.1"/>
    </source>
</evidence>
<dbReference type="PANTHER" id="PTHR43436">
    <property type="entry name" value="ARAC-FAMILY TRANSCRIPTIONAL REGULATOR"/>
    <property type="match status" value="1"/>
</dbReference>
<dbReference type="Gene3D" id="2.60.120.10">
    <property type="entry name" value="Jelly Rolls"/>
    <property type="match status" value="1"/>
</dbReference>
<organism evidence="5 6">
    <name type="scientific">Neisseria chenwenguii</name>
    <dbReference type="NCBI Taxonomy" id="1853278"/>
    <lineage>
        <taxon>Bacteria</taxon>
        <taxon>Pseudomonadati</taxon>
        <taxon>Pseudomonadota</taxon>
        <taxon>Betaproteobacteria</taxon>
        <taxon>Neisseriales</taxon>
        <taxon>Neisseriaceae</taxon>
        <taxon>Neisseria</taxon>
    </lineage>
</organism>
<keyword evidence="1" id="KW-0805">Transcription regulation</keyword>
<evidence type="ECO:0000256" key="3">
    <source>
        <dbReference type="ARBA" id="ARBA00023163"/>
    </source>
</evidence>
<proteinExistence type="predicted"/>